<evidence type="ECO:0000256" key="2">
    <source>
        <dbReference type="ARBA" id="ARBA00009539"/>
    </source>
</evidence>
<evidence type="ECO:0000313" key="13">
    <source>
        <dbReference type="RefSeq" id="NP_001038295.1"/>
    </source>
</evidence>
<dbReference type="GO" id="GO:0004146">
    <property type="term" value="F:dihydrofolate reductase activity"/>
    <property type="evidence" value="ECO:0000318"/>
    <property type="project" value="GO_Central"/>
</dbReference>
<dbReference type="GO" id="GO:0006730">
    <property type="term" value="P:one-carbon metabolic process"/>
    <property type="evidence" value="ECO:0007669"/>
    <property type="project" value="UniProtKB-KW"/>
</dbReference>
<dbReference type="PROSITE" id="PS51330">
    <property type="entry name" value="DHFR_2"/>
    <property type="match status" value="1"/>
</dbReference>
<reference evidence="13" key="6">
    <citation type="journal article" date="2022" name="Genomics">
        <title>Understanding the complexity of epimorphic regeneration in zebrafish caudal fin tissue: A transcriptomic and proteomic approach.</title>
        <authorList>
            <person name="Banu S."/>
            <person name="Gaur N."/>
            <person name="Nair S."/>
            <person name="Ravikrishnan T."/>
            <person name="Khan S."/>
            <person name="Mani S."/>
            <person name="Bharathi S."/>
            <person name="Mandal K."/>
            <person name="Kuram N.A."/>
            <person name="Vuppaladadium S."/>
            <person name="Ravi R."/>
            <person name="Murthy C.L.N."/>
            <person name="Quoseena M."/>
            <person name="Babu N.S."/>
            <person name="Idris M.M."/>
        </authorList>
    </citation>
    <scope>NUCLEOTIDE SEQUENCE</scope>
</reference>
<evidence type="ECO:0000256" key="3">
    <source>
        <dbReference type="ARBA" id="ARBA00012856"/>
    </source>
</evidence>
<evidence type="ECO:0000256" key="6">
    <source>
        <dbReference type="ARBA" id="ARBA00023002"/>
    </source>
</evidence>
<dbReference type="AGR" id="ZFIN:ZDB-GENE-060929-1190"/>
<evidence type="ECO:0000313" key="12">
    <source>
        <dbReference type="Proteomes" id="UP000000437"/>
    </source>
</evidence>
<organism evidence="11">
    <name type="scientific">Danio rerio</name>
    <name type="common">Zebrafish</name>
    <name type="synonym">Brachydanio rerio</name>
    <dbReference type="NCBI Taxonomy" id="7955"/>
    <lineage>
        <taxon>Eukaryota</taxon>
        <taxon>Metazoa</taxon>
        <taxon>Chordata</taxon>
        <taxon>Craniata</taxon>
        <taxon>Vertebrata</taxon>
        <taxon>Euteleostomi</taxon>
        <taxon>Actinopterygii</taxon>
        <taxon>Neopterygii</taxon>
        <taxon>Teleostei</taxon>
        <taxon>Ostariophysi</taxon>
        <taxon>Cypriniformes</taxon>
        <taxon>Danionidae</taxon>
        <taxon>Danioninae</taxon>
        <taxon>Danio</taxon>
    </lineage>
</organism>
<dbReference type="RefSeq" id="NP_001038295.1">
    <property type="nucleotide sequence ID" value="NM_001044830.3"/>
</dbReference>
<dbReference type="Proteomes" id="UP000000437">
    <property type="component" value="Chromosome 18"/>
</dbReference>
<dbReference type="Gene3D" id="3.40.430.10">
    <property type="entry name" value="Dihydrofolate Reductase, subunit A"/>
    <property type="match status" value="1"/>
</dbReference>
<evidence type="ECO:0000313" key="11">
    <source>
        <dbReference type="EMBL" id="CAK05310.1"/>
    </source>
</evidence>
<evidence type="ECO:0000256" key="5">
    <source>
        <dbReference type="ARBA" id="ARBA00022857"/>
    </source>
</evidence>
<dbReference type="PRINTS" id="PR00070">
    <property type="entry name" value="DHFR"/>
</dbReference>
<gene>
    <name evidence="11" type="ORF">DKEY-174I19.3-001</name>
    <name evidence="9 13 14" type="ORF">zgc:153031</name>
</gene>
<reference evidence="10" key="1">
    <citation type="submission" date="2008-04" db="EMBL/GenBank/DDBJ databases">
        <authorList>
            <consortium name="NIH - Zebrafish Gene Collection (ZGC) project"/>
        </authorList>
    </citation>
    <scope>NUCLEOTIDE SEQUENCE [LARGE SCALE MRNA]</scope>
    <source>
        <tissue evidence="9">Gut</tissue>
        <tissue evidence="10">PCR rescue</tissue>
    </source>
</reference>
<comment type="pathway">
    <text evidence="1">Cofactor biosynthesis; tetrahydrofolate biosynthesis; 5,6,7,8-tetrahydrofolate from 7,8-dihydrofolate: step 1/1.</text>
</comment>
<comment type="similarity">
    <text evidence="2">Belongs to the dihydrofolate reductase family.</text>
</comment>
<dbReference type="EMBL" id="BC124219">
    <property type="protein sequence ID" value="AAI24220.1"/>
    <property type="molecule type" value="mRNA"/>
</dbReference>
<dbReference type="CDD" id="cd00209">
    <property type="entry name" value="DHFR"/>
    <property type="match status" value="1"/>
</dbReference>
<keyword evidence="5" id="KW-0521">NADP</keyword>
<dbReference type="PANTHER" id="PTHR48069:SF5">
    <property type="entry name" value="DIHYDROFOLATE REDUCTASE"/>
    <property type="match status" value="1"/>
</dbReference>
<evidence type="ECO:0000313" key="14">
    <source>
        <dbReference type="ZFIN" id="ZDB-GENE-060929-1190"/>
    </source>
</evidence>
<dbReference type="Pfam" id="PF00186">
    <property type="entry name" value="DHFR_1"/>
    <property type="match status" value="1"/>
</dbReference>
<protein>
    <recommendedName>
        <fullName evidence="3">dihydrofolate reductase</fullName>
        <ecNumber evidence="3">1.5.1.3</ecNumber>
    </recommendedName>
</protein>
<evidence type="ECO:0000313" key="10">
    <source>
        <dbReference type="EMBL" id="AAI65261.1"/>
    </source>
</evidence>
<dbReference type="KEGG" id="dre:557552"/>
<sequence>MMNIEGEEMRKPIRLIAAACRDMGIGKDGQIPWCLPKEFQFLLDTITAVSAPGKKNLIVWGRICWFSCPETVFPLANCINLVLSRKMISVPPHAHYLCKDFDSIIRLVSEPPLCHTVEVIWILGGTEVYKESLEHPWCDLIYLTDIMANFECDVFFPEFDPNIFRKQKSFPGVPDEIIEENGIKFQFQVFKKIKN</sequence>
<dbReference type="GO" id="GO:0046654">
    <property type="term" value="P:tetrahydrofolate biosynthetic process"/>
    <property type="evidence" value="ECO:0000318"/>
    <property type="project" value="GO_Central"/>
</dbReference>
<dbReference type="GO" id="GO:0046452">
    <property type="term" value="P:dihydrofolate metabolic process"/>
    <property type="evidence" value="ECO:0000318"/>
    <property type="project" value="GO_Central"/>
</dbReference>
<evidence type="ECO:0000256" key="7">
    <source>
        <dbReference type="ARBA" id="ARBA00048873"/>
    </source>
</evidence>
<reference evidence="13" key="7">
    <citation type="journal article" date="2022" name="Int. J. Mol. Sci.">
        <title>Evolutionary and Expression Analysis of MOV10 and MOV10L1 Reveals Their Origin, Duplication and Divergence.</title>
        <authorList>
            <person name="Yang S."/>
            <person name="Zhang X."/>
            <person name="Li X."/>
            <person name="Yin X."/>
            <person name="Teng L."/>
            <person name="Ji G."/>
            <person name="Li H."/>
        </authorList>
    </citation>
    <scope>NUCLEOTIDE SEQUENCE</scope>
</reference>
<dbReference type="InterPro" id="IPR001796">
    <property type="entry name" value="DHFR_dom"/>
</dbReference>
<evidence type="ECO:0000259" key="8">
    <source>
        <dbReference type="PROSITE" id="PS51330"/>
    </source>
</evidence>
<dbReference type="GO" id="GO:0046655">
    <property type="term" value="P:folic acid metabolic process"/>
    <property type="evidence" value="ECO:0000318"/>
    <property type="project" value="GO_Central"/>
</dbReference>
<dbReference type="GeneID" id="557552"/>
<keyword evidence="4" id="KW-0554">One-carbon metabolism</keyword>
<dbReference type="EC" id="1.5.1.3" evidence="3"/>
<reference evidence="13" key="4">
    <citation type="journal article" date="2015" name="Nat. Commun.">
        <title>RFX transcription factors are essential for hearing in mice.</title>
        <authorList>
            <person name="Elkon R."/>
            <person name="Milon B."/>
            <person name="Morrison L."/>
            <person name="Shah M."/>
            <person name="Vijayakumar S."/>
            <person name="Racherla M."/>
            <person name="Leitch C.C."/>
            <person name="Silipino L."/>
            <person name="Hadi S."/>
            <person name="Weiss-Gayet M."/>
            <person name="Barras E."/>
            <person name="Schmid C.D."/>
            <person name="Ait-Lounis A."/>
            <person name="Barnes A."/>
            <person name="Song Y."/>
            <person name="Eisenman D.J."/>
            <person name="Eliyahu E."/>
            <person name="Frolenkov G.I."/>
            <person name="Strome S.E."/>
            <person name="Durand B."/>
            <person name="Zaghloul N.A."/>
            <person name="Jones S.M."/>
            <person name="Reith W."/>
            <person name="Hertzano R."/>
        </authorList>
    </citation>
    <scope>NUCLEOTIDE SEQUENCE</scope>
</reference>
<dbReference type="EMBL" id="BC165261">
    <property type="protein sequence ID" value="AAI65261.1"/>
    <property type="molecule type" value="mRNA"/>
</dbReference>
<evidence type="ECO:0000256" key="4">
    <source>
        <dbReference type="ARBA" id="ARBA00022563"/>
    </source>
</evidence>
<dbReference type="OrthoDB" id="4664297at2759"/>
<dbReference type="ZFIN" id="ZDB-GENE-060929-1190">
    <property type="gene designation" value="zgc:153031"/>
</dbReference>
<dbReference type="PANTHER" id="PTHR48069">
    <property type="entry name" value="DIHYDROFOLATE REDUCTASE"/>
    <property type="match status" value="1"/>
</dbReference>
<name>Q1LWC6_DANRE</name>
<evidence type="ECO:0000256" key="1">
    <source>
        <dbReference type="ARBA" id="ARBA00004903"/>
    </source>
</evidence>
<reference evidence="13" key="5">
    <citation type="journal article" date="2016" name="BMC Genomics">
        <title>Gene evolution and gene expression after whole genome duplication in fish: the PhyloFish database.</title>
        <authorList>
            <person name="Pasquier J."/>
            <person name="Cabau C."/>
            <person name="Nguyen T."/>
            <person name="Jouanno E."/>
            <person name="Severac D."/>
            <person name="Braasch I."/>
            <person name="Journot L."/>
            <person name="Pontarotti P."/>
            <person name="Klopp C."/>
            <person name="Postlethwait J.H."/>
            <person name="Guiguen Y."/>
            <person name="Bobe J."/>
        </authorList>
    </citation>
    <scope>NUCLEOTIDE SEQUENCE</scope>
</reference>
<dbReference type="AlphaFoldDB" id="Q1LWC6"/>
<reference evidence="13" key="8">
    <citation type="submission" date="2025-04" db="UniProtKB">
        <authorList>
            <consortium name="RefSeq"/>
        </authorList>
    </citation>
    <scope>IDENTIFICATION</scope>
</reference>
<dbReference type="InterPro" id="IPR012259">
    <property type="entry name" value="DHFR"/>
</dbReference>
<dbReference type="SUPFAM" id="SSF53597">
    <property type="entry name" value="Dihydrofolate reductase-like"/>
    <property type="match status" value="1"/>
</dbReference>
<comment type="catalytic activity">
    <reaction evidence="7">
        <text>(6S)-5,6,7,8-tetrahydrofolate + NADP(+) = 7,8-dihydrofolate + NADPH + H(+)</text>
        <dbReference type="Rhea" id="RHEA:15009"/>
        <dbReference type="ChEBI" id="CHEBI:15378"/>
        <dbReference type="ChEBI" id="CHEBI:57451"/>
        <dbReference type="ChEBI" id="CHEBI:57453"/>
        <dbReference type="ChEBI" id="CHEBI:57783"/>
        <dbReference type="ChEBI" id="CHEBI:58349"/>
        <dbReference type="EC" id="1.5.1.3"/>
    </reaction>
</comment>
<proteinExistence type="evidence at transcript level"/>
<feature type="domain" description="DHFR" evidence="8">
    <location>
        <begin position="12"/>
        <end position="192"/>
    </location>
</feature>
<reference evidence="12" key="3">
    <citation type="journal article" date="2013" name="Nature">
        <title>The zebrafish reference genome sequence and its relationship to the human genome.</title>
        <authorList>
            <consortium name="Genome Reference Consortium Zebrafish"/>
            <person name="Howe K."/>
            <person name="Clark M.D."/>
            <person name="Torroja C.F."/>
            <person name="Torrance J."/>
            <person name="Berthelot C."/>
            <person name="Muffato M."/>
            <person name="Collins J.E."/>
            <person name="Humphray S."/>
            <person name="McLaren K."/>
            <person name="Matthews L."/>
            <person name="McLaren S."/>
            <person name="Sealy I."/>
            <person name="Caccamo M."/>
            <person name="Churcher C."/>
            <person name="Scott C."/>
            <person name="Barrett J.C."/>
            <person name="Koch R."/>
            <person name="Rauch G.J."/>
            <person name="White S."/>
            <person name="Chow W."/>
            <person name="Kilian B."/>
            <person name="Quintais L.T."/>
            <person name="Guerra-Assuncao J.A."/>
            <person name="Zhou Y."/>
            <person name="Gu Y."/>
            <person name="Yen J."/>
            <person name="Vogel J.H."/>
            <person name="Eyre T."/>
            <person name="Redmond S."/>
            <person name="Banerjee R."/>
            <person name="Chi J."/>
            <person name="Fu B."/>
            <person name="Langley E."/>
            <person name="Maguire S.F."/>
            <person name="Laird G.K."/>
            <person name="Lloyd D."/>
            <person name="Kenyon E."/>
            <person name="Donaldson S."/>
            <person name="Sehra H."/>
            <person name="Almeida-King J."/>
            <person name="Loveland J."/>
            <person name="Trevanion S."/>
            <person name="Jones M."/>
            <person name="Quail M."/>
            <person name="Willey D."/>
            <person name="Hunt A."/>
            <person name="Burton J."/>
            <person name="Sims S."/>
            <person name="McLay K."/>
            <person name="Plumb B."/>
            <person name="Davis J."/>
            <person name="Clee C."/>
            <person name="Oliver K."/>
            <person name="Clark R."/>
            <person name="Riddle C."/>
            <person name="Elliot D."/>
            <person name="Eliott D."/>
            <person name="Threadgold G."/>
            <person name="Harden G."/>
            <person name="Ware D."/>
            <person name="Begum S."/>
            <person name="Mortimore B."/>
            <person name="Mortimer B."/>
            <person name="Kerry G."/>
            <person name="Heath P."/>
            <person name="Phillimore B."/>
            <person name="Tracey A."/>
            <person name="Corby N."/>
            <person name="Dunn M."/>
            <person name="Johnson C."/>
            <person name="Wood J."/>
            <person name="Clark S."/>
            <person name="Pelan S."/>
            <person name="Griffiths G."/>
            <person name="Smith M."/>
            <person name="Glithero R."/>
            <person name="Howden P."/>
            <person name="Barker N."/>
            <person name="Lloyd C."/>
            <person name="Stevens C."/>
            <person name="Harley J."/>
            <person name="Holt K."/>
            <person name="Panagiotidis G."/>
            <person name="Lovell J."/>
            <person name="Beasley H."/>
            <person name="Henderson C."/>
            <person name="Gordon D."/>
            <person name="Auger K."/>
            <person name="Wright D."/>
            <person name="Collins J."/>
            <person name="Raisen C."/>
            <person name="Dyer L."/>
            <person name="Leung K."/>
            <person name="Robertson L."/>
            <person name="Ambridge K."/>
            <person name="Leongamornlert D."/>
            <person name="McGuire S."/>
            <person name="Gilderthorp R."/>
            <person name="Griffiths C."/>
            <person name="Manthravadi D."/>
            <person name="Nichol S."/>
            <person name="Barker G."/>
            <person name="Whitehead S."/>
            <person name="Kay M."/>
            <person name="Brown J."/>
            <person name="Murnane C."/>
            <person name="Gray E."/>
            <person name="Humphries M."/>
            <person name="Sycamore N."/>
            <person name="Barker D."/>
            <person name="Saunders D."/>
            <person name="Wallis J."/>
            <person name="Babbage A."/>
            <person name="Hammond S."/>
            <person name="Mashreghi-Mohammadi M."/>
            <person name="Barr L."/>
            <person name="Martin S."/>
            <person name="Wray P."/>
            <person name="Ellington A."/>
            <person name="Matthews N."/>
            <person name="Ellwood M."/>
            <person name="Woodmansey R."/>
            <person name="Clark G."/>
            <person name="Cooper J."/>
            <person name="Cooper J."/>
            <person name="Tromans A."/>
            <person name="Grafham D."/>
            <person name="Skuce C."/>
            <person name="Pandian R."/>
            <person name="Andrews R."/>
            <person name="Harrison E."/>
            <person name="Kimberley A."/>
            <person name="Garnett J."/>
            <person name="Fosker N."/>
            <person name="Hall R."/>
            <person name="Garner P."/>
            <person name="Kelly D."/>
            <person name="Bird C."/>
            <person name="Palmer S."/>
            <person name="Gehring I."/>
            <person name="Berger A."/>
            <person name="Dooley C.M."/>
            <person name="Ersan-Urun Z."/>
            <person name="Eser C."/>
            <person name="Geiger H."/>
            <person name="Geisler M."/>
            <person name="Karotki L."/>
            <person name="Kirn A."/>
            <person name="Konantz J."/>
            <person name="Konantz M."/>
            <person name="Oberlander M."/>
            <person name="Rudolph-Geiger S."/>
            <person name="Teucke M."/>
            <person name="Lanz C."/>
            <person name="Raddatz G."/>
            <person name="Osoegawa K."/>
            <person name="Zhu B."/>
            <person name="Rapp A."/>
            <person name="Widaa S."/>
            <person name="Langford C."/>
            <person name="Yang F."/>
            <person name="Schuster S.C."/>
            <person name="Carter N.P."/>
            <person name="Harrow J."/>
            <person name="Ning Z."/>
            <person name="Herrero J."/>
            <person name="Searle S.M."/>
            <person name="Enright A."/>
            <person name="Geisler R."/>
            <person name="Plasterk R.H."/>
            <person name="Lee C."/>
            <person name="Westerfield M."/>
            <person name="de Jong P.J."/>
            <person name="Zon L.I."/>
            <person name="Postlethwait J.H."/>
            <person name="Nusslein-Volhard C."/>
            <person name="Hubbard T.J."/>
            <person name="Roest Crollius H."/>
            <person name="Rogers J."/>
            <person name="Stemple D.L."/>
        </authorList>
    </citation>
    <scope>NUCLEOTIDE SEQUENCE [LARGE SCALE GENOMIC DNA]</scope>
</reference>
<evidence type="ECO:0000313" key="9">
    <source>
        <dbReference type="EMBL" id="AAI24220.1"/>
    </source>
</evidence>
<keyword evidence="12" id="KW-1185">Reference proteome</keyword>
<dbReference type="EMBL" id="BX571976">
    <property type="protein sequence ID" value="CAK05310.1"/>
    <property type="molecule type" value="Genomic_DNA"/>
</dbReference>
<accession>Q1LWC6</accession>
<dbReference type="GO" id="GO:0050661">
    <property type="term" value="F:NADP binding"/>
    <property type="evidence" value="ECO:0000318"/>
    <property type="project" value="GO_Central"/>
</dbReference>
<keyword evidence="6" id="KW-0560">Oxidoreductase</keyword>
<dbReference type="GO" id="GO:0005739">
    <property type="term" value="C:mitochondrion"/>
    <property type="evidence" value="ECO:0000318"/>
    <property type="project" value="GO_Central"/>
</dbReference>
<reference evidence="11" key="2">
    <citation type="submission" date="2009-01" db="EMBL/GenBank/DDBJ databases">
        <authorList>
            <person name="Phillimore B."/>
        </authorList>
    </citation>
    <scope>NUCLEOTIDE SEQUENCE</scope>
</reference>
<dbReference type="InterPro" id="IPR024072">
    <property type="entry name" value="DHFR-like_dom_sf"/>
</dbReference>
<dbReference type="FunFam" id="3.40.430.10:FF:000002">
    <property type="entry name" value="Dihydrofolate reductase"/>
    <property type="match status" value="1"/>
</dbReference>